<dbReference type="eggNOG" id="COG0863">
    <property type="taxonomic scope" value="Bacteria"/>
</dbReference>
<keyword evidence="11" id="KW-1185">Reference proteome</keyword>
<dbReference type="GO" id="GO:0009307">
    <property type="term" value="P:DNA restriction-modification system"/>
    <property type="evidence" value="ECO:0007669"/>
    <property type="project" value="UniProtKB-KW"/>
</dbReference>
<protein>
    <recommendedName>
        <fullName evidence="2">site-specific DNA-methyltransferase (cytosine-N(4)-specific)</fullName>
        <ecNumber evidence="2">2.1.1.113</ecNumber>
    </recommendedName>
</protein>
<evidence type="ECO:0000256" key="4">
    <source>
        <dbReference type="ARBA" id="ARBA00022679"/>
    </source>
</evidence>
<dbReference type="InterPro" id="IPR029063">
    <property type="entry name" value="SAM-dependent_MTases_sf"/>
</dbReference>
<dbReference type="GO" id="GO:0032259">
    <property type="term" value="P:methylation"/>
    <property type="evidence" value="ECO:0007669"/>
    <property type="project" value="UniProtKB-KW"/>
</dbReference>
<dbReference type="InterPro" id="IPR017985">
    <property type="entry name" value="MeTrfase_CN4_CS"/>
</dbReference>
<dbReference type="Gene3D" id="3.40.50.150">
    <property type="entry name" value="Vaccinia Virus protein VP39"/>
    <property type="match status" value="2"/>
</dbReference>
<keyword evidence="3" id="KW-0489">Methyltransferase</keyword>
<dbReference type="GO" id="GO:0015667">
    <property type="term" value="F:site-specific DNA-methyltransferase (cytosine-N4-specific) activity"/>
    <property type="evidence" value="ECO:0007669"/>
    <property type="project" value="UniProtKB-EC"/>
</dbReference>
<dbReference type="EC" id="2.1.1.113" evidence="2"/>
<dbReference type="RefSeq" id="WP_012599208.1">
    <property type="nucleotide sequence ID" value="NC_011729.1"/>
</dbReference>
<dbReference type="STRING" id="65393.PCC7424_1833"/>
<dbReference type="Proteomes" id="UP000002384">
    <property type="component" value="Chromosome"/>
</dbReference>
<dbReference type="REBASE" id="19528">
    <property type="entry name" value="M.Csp7424ORF1833P"/>
</dbReference>
<keyword evidence="7" id="KW-0238">DNA-binding</keyword>
<keyword evidence="6" id="KW-0680">Restriction system</keyword>
<dbReference type="InterPro" id="IPR002941">
    <property type="entry name" value="DNA_methylase_N4/N6"/>
</dbReference>
<reference evidence="11" key="1">
    <citation type="journal article" date="2011" name="MBio">
        <title>Novel metabolic attributes of the genus Cyanothece, comprising a group of unicellular nitrogen-fixing Cyanobacteria.</title>
        <authorList>
            <person name="Bandyopadhyay A."/>
            <person name="Elvitigala T."/>
            <person name="Welsh E."/>
            <person name="Stockel J."/>
            <person name="Liberton M."/>
            <person name="Min H."/>
            <person name="Sherman L.A."/>
            <person name="Pakrasi H.B."/>
        </authorList>
    </citation>
    <scope>NUCLEOTIDE SEQUENCE [LARGE SCALE GENOMIC DNA]</scope>
    <source>
        <strain evidence="11">PCC 7424</strain>
    </source>
</reference>
<dbReference type="HOGENOM" id="CLU_027633_0_0_3"/>
<keyword evidence="4" id="KW-0808">Transferase</keyword>
<evidence type="ECO:0000256" key="1">
    <source>
        <dbReference type="ARBA" id="ARBA00010203"/>
    </source>
</evidence>
<dbReference type="GO" id="GO:0003677">
    <property type="term" value="F:DNA binding"/>
    <property type="evidence" value="ECO:0007669"/>
    <property type="project" value="UniProtKB-KW"/>
</dbReference>
<evidence type="ECO:0000313" key="10">
    <source>
        <dbReference type="EMBL" id="ACK70265.1"/>
    </source>
</evidence>
<evidence type="ECO:0000256" key="2">
    <source>
        <dbReference type="ARBA" id="ARBA00012185"/>
    </source>
</evidence>
<keyword evidence="5" id="KW-0949">S-adenosyl-L-methionine</keyword>
<comment type="catalytic activity">
    <reaction evidence="8">
        <text>a 2'-deoxycytidine in DNA + S-adenosyl-L-methionine = an N(4)-methyl-2'-deoxycytidine in DNA + S-adenosyl-L-homocysteine + H(+)</text>
        <dbReference type="Rhea" id="RHEA:16857"/>
        <dbReference type="Rhea" id="RHEA-COMP:11369"/>
        <dbReference type="Rhea" id="RHEA-COMP:13674"/>
        <dbReference type="ChEBI" id="CHEBI:15378"/>
        <dbReference type="ChEBI" id="CHEBI:57856"/>
        <dbReference type="ChEBI" id="CHEBI:59789"/>
        <dbReference type="ChEBI" id="CHEBI:85452"/>
        <dbReference type="ChEBI" id="CHEBI:137933"/>
        <dbReference type="EC" id="2.1.1.113"/>
    </reaction>
</comment>
<evidence type="ECO:0000256" key="6">
    <source>
        <dbReference type="ARBA" id="ARBA00022747"/>
    </source>
</evidence>
<dbReference type="SUPFAM" id="SSF53335">
    <property type="entry name" value="S-adenosyl-L-methionine-dependent methyltransferases"/>
    <property type="match status" value="2"/>
</dbReference>
<evidence type="ECO:0000256" key="8">
    <source>
        <dbReference type="ARBA" id="ARBA00049120"/>
    </source>
</evidence>
<dbReference type="Pfam" id="PF01555">
    <property type="entry name" value="N6_N4_Mtase"/>
    <property type="match status" value="1"/>
</dbReference>
<proteinExistence type="inferred from homology"/>
<evidence type="ECO:0000259" key="9">
    <source>
        <dbReference type="Pfam" id="PF01555"/>
    </source>
</evidence>
<evidence type="ECO:0000256" key="3">
    <source>
        <dbReference type="ARBA" id="ARBA00022603"/>
    </source>
</evidence>
<dbReference type="PROSITE" id="PS00093">
    <property type="entry name" value="N4_MTASE"/>
    <property type="match status" value="1"/>
</dbReference>
<accession>B7KCG0</accession>
<organism evidence="10 11">
    <name type="scientific">Gloeothece citriformis (strain PCC 7424)</name>
    <name type="common">Cyanothece sp. (strain PCC 7424)</name>
    <dbReference type="NCBI Taxonomy" id="65393"/>
    <lineage>
        <taxon>Bacteria</taxon>
        <taxon>Bacillati</taxon>
        <taxon>Cyanobacteriota</taxon>
        <taxon>Cyanophyceae</taxon>
        <taxon>Oscillatoriophycideae</taxon>
        <taxon>Chroococcales</taxon>
        <taxon>Aphanothecaceae</taxon>
        <taxon>Gloeothece</taxon>
        <taxon>Gloeothece citriformis</taxon>
    </lineage>
</organism>
<evidence type="ECO:0000313" key="11">
    <source>
        <dbReference type="Proteomes" id="UP000002384"/>
    </source>
</evidence>
<comment type="similarity">
    <text evidence="1">Belongs to the N(4)/N(6)-methyltransferase family. N(4) subfamily.</text>
</comment>
<sequence>MNQQLSLFSHENFSRLEILLEQKNLGTFKDSLKSPIHRWFKYPAGYSYRFVEFFLELNNFNEKSYILDPFVGTGTTNIVAKKMGINSVGIEAHPFVYWVANIKCFWEYNLKELKNKIQSLISQLENIRPYPGFHALEEFPELVHKCFSASNLWYLKCIRDTIENFPVTQEERDFFKLALTDTLRTASSAGSGWPYIAPSKYHEKNERPAFEVFSKTLHAMYNDICQVRLYPSKQVKTQILLQDARCDYPLVSESIDLVITSPPYLNNYDYADRTRLEMYFFALANSWGDITRQIRDKLIIAATTQVSRGQFADDPLCPQLKDIDITLYQDLSKKVNSLNAVRLKKGGKKNYDLMVAGYFNDMLSVLIQIHRVLKPGTNFVLMLGDSAPYGVHIPTEEYLGRLGIAIGFNNFCIYPIRKRGEKWKHNPQRHKIPLKESILILKKG</sequence>
<dbReference type="AlphaFoldDB" id="B7KCG0"/>
<dbReference type="EMBL" id="CP001291">
    <property type="protein sequence ID" value="ACK70265.1"/>
    <property type="molecule type" value="Genomic_DNA"/>
</dbReference>
<dbReference type="OrthoDB" id="9800801at2"/>
<evidence type="ECO:0000256" key="5">
    <source>
        <dbReference type="ARBA" id="ARBA00022691"/>
    </source>
</evidence>
<evidence type="ECO:0000256" key="7">
    <source>
        <dbReference type="ARBA" id="ARBA00023125"/>
    </source>
</evidence>
<name>B7KCG0_GLOC7</name>
<dbReference type="KEGG" id="cyc:PCC7424_1833"/>
<feature type="domain" description="DNA methylase N-4/N-6" evidence="9">
    <location>
        <begin position="38"/>
        <end position="95"/>
    </location>
</feature>
<gene>
    <name evidence="10" type="ordered locus">PCC7424_1833</name>
</gene>
<dbReference type="GO" id="GO:0008170">
    <property type="term" value="F:N-methyltransferase activity"/>
    <property type="evidence" value="ECO:0007669"/>
    <property type="project" value="InterPro"/>
</dbReference>